<dbReference type="Proteomes" id="UP000317039">
    <property type="component" value="Chromosome"/>
</dbReference>
<keyword evidence="1" id="KW-0812">Transmembrane</keyword>
<evidence type="ECO:0000256" key="1">
    <source>
        <dbReference type="SAM" id="Phobius"/>
    </source>
</evidence>
<proteinExistence type="predicted"/>
<feature type="transmembrane region" description="Helical" evidence="1">
    <location>
        <begin position="85"/>
        <end position="104"/>
    </location>
</feature>
<sequence>MLLIAGRLAAVTVSLPTFLYLFLQNRFHADNLFLWPDLVLCVWLTTAALLPHRHAVPALGFGFAFAAGVIGTAVSSYLTRGAFNVFTALIAALCVAMGLAFAWHRRDRRGTPPRATARAVPAGS</sequence>
<reference evidence="2 3" key="1">
    <citation type="submission" date="2019-07" db="EMBL/GenBank/DDBJ databases">
        <title>Complete Genome Sequence and Methylome Analysis of Nocardia otitidis-caviarum NEB252.</title>
        <authorList>
            <person name="Fomenkov A."/>
            <person name="Anton B.P."/>
            <person name="Vincze T."/>
            <person name="Roberts R.J."/>
        </authorList>
    </citation>
    <scope>NUCLEOTIDE SEQUENCE [LARGE SCALE GENOMIC DNA]</scope>
    <source>
        <strain evidence="2 3">NEB252</strain>
    </source>
</reference>
<feature type="transmembrane region" description="Helical" evidence="1">
    <location>
        <begin position="32"/>
        <end position="51"/>
    </location>
</feature>
<dbReference type="GeneID" id="80331879"/>
<evidence type="ECO:0000313" key="2">
    <source>
        <dbReference type="EMBL" id="QDP78305.1"/>
    </source>
</evidence>
<gene>
    <name evidence="2" type="ORF">FOH10_05655</name>
</gene>
<dbReference type="RefSeq" id="WP_143979915.1">
    <property type="nucleotide sequence ID" value="NZ_CP041695.1"/>
</dbReference>
<keyword evidence="1" id="KW-0472">Membrane</keyword>
<organism evidence="2 3">
    <name type="scientific">Nocardia otitidiscaviarum</name>
    <dbReference type="NCBI Taxonomy" id="1823"/>
    <lineage>
        <taxon>Bacteria</taxon>
        <taxon>Bacillati</taxon>
        <taxon>Actinomycetota</taxon>
        <taxon>Actinomycetes</taxon>
        <taxon>Mycobacteriales</taxon>
        <taxon>Nocardiaceae</taxon>
        <taxon>Nocardia</taxon>
    </lineage>
</organism>
<dbReference type="EMBL" id="CP041695">
    <property type="protein sequence ID" value="QDP78305.1"/>
    <property type="molecule type" value="Genomic_DNA"/>
</dbReference>
<evidence type="ECO:0000313" key="3">
    <source>
        <dbReference type="Proteomes" id="UP000317039"/>
    </source>
</evidence>
<feature type="transmembrane region" description="Helical" evidence="1">
    <location>
        <begin position="58"/>
        <end position="79"/>
    </location>
</feature>
<keyword evidence="1" id="KW-1133">Transmembrane helix</keyword>
<name>A0A516NHC7_9NOCA</name>
<accession>A0A516NHC7</accession>
<dbReference type="AlphaFoldDB" id="A0A516NHC7"/>
<protein>
    <submittedName>
        <fullName evidence="2">Uncharacterized protein</fullName>
    </submittedName>
</protein>
<dbReference type="KEGG" id="nod:FOH10_05655"/>